<dbReference type="CDD" id="cd04729">
    <property type="entry name" value="NanE"/>
    <property type="match status" value="1"/>
</dbReference>
<dbReference type="SUPFAM" id="SSF51366">
    <property type="entry name" value="Ribulose-phoshate binding barrel"/>
    <property type="match status" value="1"/>
</dbReference>
<evidence type="ECO:0000256" key="3">
    <source>
        <dbReference type="ARBA" id="ARBA00005081"/>
    </source>
</evidence>
<dbReference type="InterPro" id="IPR007260">
    <property type="entry name" value="NanE"/>
</dbReference>
<keyword evidence="8" id="KW-1185">Reference proteome</keyword>
<evidence type="ECO:0000313" key="7">
    <source>
        <dbReference type="EMBL" id="UUM32089.1"/>
    </source>
</evidence>
<comment type="function">
    <text evidence="2">Converts N-acetylmannosamine-6-phosphate (ManNAc-6-P) to N-acetylglucosamine-6-phosphate (GlcNAc-6-P).</text>
</comment>
<dbReference type="PANTHER" id="PTHR36204:SF1">
    <property type="entry name" value="N-ACETYLMANNOSAMINE-6-PHOSPHATE 2-EPIMERASE-RELATED"/>
    <property type="match status" value="1"/>
</dbReference>
<evidence type="ECO:0000256" key="4">
    <source>
        <dbReference type="ARBA" id="ARBA00013180"/>
    </source>
</evidence>
<organism evidence="7 8">
    <name type="scientific">Vibrio japonicus</name>
    <dbReference type="NCBI Taxonomy" id="1824638"/>
    <lineage>
        <taxon>Bacteria</taxon>
        <taxon>Pseudomonadati</taxon>
        <taxon>Pseudomonadota</taxon>
        <taxon>Gammaproteobacteria</taxon>
        <taxon>Vibrionales</taxon>
        <taxon>Vibrionaceae</taxon>
        <taxon>Vibrio</taxon>
    </lineage>
</organism>
<evidence type="ECO:0000256" key="2">
    <source>
        <dbReference type="ARBA" id="ARBA00002147"/>
    </source>
</evidence>
<sequence length="239" mass="25126">MKSWDITEIAKTLANTIVVSIQPVEGSPLDTTEFVVAMAKAAEMAGAPALRIESVERVDAVAKAVSIPIIGIVKRDLPDSPVRITPFVDDVKALEAAGAAVIAFDATDRVRPESRQAIAEAIAQSSCIGMADCAEFADGFWAHSQGIELIGSTLSGYTGASVPEEPDLALVTAFAQAGYLTMAEGRFNSPELCKQAIEAGALSVTVGSALTRLEVATSWYLDAVADVEKKPEVRRKASC</sequence>
<proteinExistence type="predicted"/>
<dbReference type="Pfam" id="PF04131">
    <property type="entry name" value="NanE"/>
    <property type="match status" value="1"/>
</dbReference>
<dbReference type="InterPro" id="IPR011060">
    <property type="entry name" value="RibuloseP-bd_barrel"/>
</dbReference>
<name>A0ABY5LN17_9VIBR</name>
<evidence type="ECO:0000313" key="8">
    <source>
        <dbReference type="Proteomes" id="UP001058602"/>
    </source>
</evidence>
<dbReference type="InterPro" id="IPR013785">
    <property type="entry name" value="Aldolase_TIM"/>
</dbReference>
<dbReference type="EMBL" id="CP102097">
    <property type="protein sequence ID" value="UUM32089.1"/>
    <property type="molecule type" value="Genomic_DNA"/>
</dbReference>
<comment type="catalytic activity">
    <reaction evidence="1">
        <text>an N-acyl-D-glucosamine 6-phosphate = an N-acyl-D-mannosamine 6-phosphate</text>
        <dbReference type="Rhea" id="RHEA:23932"/>
        <dbReference type="ChEBI" id="CHEBI:57599"/>
        <dbReference type="ChEBI" id="CHEBI:57666"/>
        <dbReference type="EC" id="5.1.3.9"/>
    </reaction>
</comment>
<dbReference type="Gene3D" id="3.20.20.70">
    <property type="entry name" value="Aldolase class I"/>
    <property type="match status" value="1"/>
</dbReference>
<dbReference type="PANTHER" id="PTHR36204">
    <property type="entry name" value="N-ACETYLMANNOSAMINE-6-PHOSPHATE 2-EPIMERASE-RELATED"/>
    <property type="match status" value="1"/>
</dbReference>
<protein>
    <recommendedName>
        <fullName evidence="4">N-acylglucosamine-6-phosphate 2-epimerase</fullName>
        <ecNumber evidence="4">5.1.3.9</ecNumber>
    </recommendedName>
</protein>
<keyword evidence="5 7" id="KW-0413">Isomerase</keyword>
<dbReference type="RefSeq" id="WP_257085809.1">
    <property type="nucleotide sequence ID" value="NZ_CP102097.1"/>
</dbReference>
<gene>
    <name evidence="7" type="ORF">NP165_17475</name>
</gene>
<evidence type="ECO:0000256" key="5">
    <source>
        <dbReference type="ARBA" id="ARBA00023235"/>
    </source>
</evidence>
<reference evidence="7" key="1">
    <citation type="submission" date="2022-07" db="EMBL/GenBank/DDBJ databases">
        <title>Complete genome of Vibrio japonicus strain JCM 31412T and phylogenomic assessment of the Nereis clade of the genus Vibrio.</title>
        <authorList>
            <person name="Shlafstein M.D."/>
            <person name="Emsley S.A."/>
            <person name="Ushijima B."/>
            <person name="Videau P."/>
            <person name="Saw J.H."/>
        </authorList>
    </citation>
    <scope>NUCLEOTIDE SEQUENCE</scope>
    <source>
        <strain evidence="7">JCM 31412</strain>
    </source>
</reference>
<accession>A0ABY5LN17</accession>
<dbReference type="GO" id="GO:0047465">
    <property type="term" value="F:N-acylglucosamine-6-phosphate 2-epimerase activity"/>
    <property type="evidence" value="ECO:0007669"/>
    <property type="project" value="UniProtKB-EC"/>
</dbReference>
<comment type="pathway">
    <text evidence="3">Amino-sugar metabolism; N-acetylneuraminate degradation; D-fructose 6-phosphate from N-acetylneuraminate: step 3/5.</text>
</comment>
<dbReference type="NCBIfam" id="NF002231">
    <property type="entry name" value="PRK01130.1"/>
    <property type="match status" value="1"/>
</dbReference>
<dbReference type="Proteomes" id="UP001058602">
    <property type="component" value="Chromosome 2"/>
</dbReference>
<evidence type="ECO:0000256" key="6">
    <source>
        <dbReference type="ARBA" id="ARBA00023277"/>
    </source>
</evidence>
<keyword evidence="6" id="KW-0119">Carbohydrate metabolism</keyword>
<dbReference type="EC" id="5.1.3.9" evidence="4"/>
<evidence type="ECO:0000256" key="1">
    <source>
        <dbReference type="ARBA" id="ARBA00000056"/>
    </source>
</evidence>